<keyword evidence="5 9" id="KW-0235">DNA replication</keyword>
<evidence type="ECO:0000256" key="9">
    <source>
        <dbReference type="HAMAP-Rule" id="MF_00365"/>
    </source>
</evidence>
<keyword evidence="4 9" id="KW-0963">Cytoplasm</keyword>
<comment type="subcellular location">
    <subcellularLocation>
        <location evidence="1 9 10">Cytoplasm</location>
    </subcellularLocation>
</comment>
<keyword evidence="9 10" id="KW-0227">DNA damage</keyword>
<feature type="binding site" evidence="9">
    <location>
        <begin position="29"/>
        <end position="36"/>
    </location>
    <ligand>
        <name>ATP</name>
        <dbReference type="ChEBI" id="CHEBI:30616"/>
    </ligand>
</feature>
<dbReference type="InterPro" id="IPR003395">
    <property type="entry name" value="RecF/RecN/SMC_N"/>
</dbReference>
<accession>A0ABV4ADX1</accession>
<dbReference type="PANTHER" id="PTHR32182">
    <property type="entry name" value="DNA REPLICATION AND REPAIR PROTEIN RECF"/>
    <property type="match status" value="1"/>
</dbReference>
<dbReference type="Gene3D" id="1.20.1050.90">
    <property type="entry name" value="RecF/RecN/SMC, N-terminal domain"/>
    <property type="match status" value="1"/>
</dbReference>
<dbReference type="HAMAP" id="MF_00365">
    <property type="entry name" value="RecF"/>
    <property type="match status" value="1"/>
</dbReference>
<dbReference type="RefSeq" id="WP_369453874.1">
    <property type="nucleotide sequence ID" value="NZ_JBGCUO010000001.1"/>
</dbReference>
<evidence type="ECO:0000256" key="8">
    <source>
        <dbReference type="ARBA" id="ARBA00023125"/>
    </source>
</evidence>
<reference evidence="12 13" key="1">
    <citation type="submission" date="2024-07" db="EMBL/GenBank/DDBJ databases">
        <authorList>
            <person name="Ren Q."/>
        </authorList>
    </citation>
    <scope>NUCLEOTIDE SEQUENCE [LARGE SCALE GENOMIC DNA]</scope>
    <source>
        <strain evidence="12 13">REN37</strain>
    </source>
</reference>
<comment type="similarity">
    <text evidence="2 9 10">Belongs to the RecF family.</text>
</comment>
<evidence type="ECO:0000256" key="1">
    <source>
        <dbReference type="ARBA" id="ARBA00004496"/>
    </source>
</evidence>
<evidence type="ECO:0000256" key="10">
    <source>
        <dbReference type="RuleBase" id="RU000578"/>
    </source>
</evidence>
<evidence type="ECO:0000259" key="11">
    <source>
        <dbReference type="Pfam" id="PF02463"/>
    </source>
</evidence>
<dbReference type="PROSITE" id="PS00618">
    <property type="entry name" value="RECF_2"/>
    <property type="match status" value="1"/>
</dbReference>
<keyword evidence="8 9" id="KW-0238">DNA-binding</keyword>
<dbReference type="Gene3D" id="3.40.50.300">
    <property type="entry name" value="P-loop containing nucleotide triphosphate hydrolases"/>
    <property type="match status" value="1"/>
</dbReference>
<dbReference type="SUPFAM" id="SSF52540">
    <property type="entry name" value="P-loop containing nucleoside triphosphate hydrolases"/>
    <property type="match status" value="1"/>
</dbReference>
<protein>
    <recommendedName>
        <fullName evidence="3 9">DNA replication and repair protein RecF</fullName>
    </recommendedName>
</protein>
<evidence type="ECO:0000256" key="2">
    <source>
        <dbReference type="ARBA" id="ARBA00008016"/>
    </source>
</evidence>
<evidence type="ECO:0000256" key="4">
    <source>
        <dbReference type="ARBA" id="ARBA00022490"/>
    </source>
</evidence>
<proteinExistence type="inferred from homology"/>
<comment type="caution">
    <text evidence="12">The sequence shown here is derived from an EMBL/GenBank/DDBJ whole genome shotgun (WGS) entry which is preliminary data.</text>
</comment>
<keyword evidence="7 9" id="KW-0067">ATP-binding</keyword>
<dbReference type="InterPro" id="IPR027417">
    <property type="entry name" value="P-loop_NTPase"/>
</dbReference>
<comment type="function">
    <text evidence="9 10">The RecF protein is involved in DNA metabolism; it is required for DNA replication and normal SOS inducibility. RecF binds preferentially to single-stranded, linear DNA. It also seems to bind ATP.</text>
</comment>
<evidence type="ECO:0000313" key="13">
    <source>
        <dbReference type="Proteomes" id="UP001562065"/>
    </source>
</evidence>
<dbReference type="PANTHER" id="PTHR32182:SF0">
    <property type="entry name" value="DNA REPLICATION AND REPAIR PROTEIN RECF"/>
    <property type="match status" value="1"/>
</dbReference>
<evidence type="ECO:0000313" key="12">
    <source>
        <dbReference type="EMBL" id="MEY1660627.1"/>
    </source>
</evidence>
<organism evidence="12 13">
    <name type="scientific">Isoalcanivorax beigongshangi</name>
    <dbReference type="NCBI Taxonomy" id="3238810"/>
    <lineage>
        <taxon>Bacteria</taxon>
        <taxon>Pseudomonadati</taxon>
        <taxon>Pseudomonadota</taxon>
        <taxon>Gammaproteobacteria</taxon>
        <taxon>Oceanospirillales</taxon>
        <taxon>Alcanivoracaceae</taxon>
        <taxon>Isoalcanivorax</taxon>
    </lineage>
</organism>
<feature type="domain" description="RecF/RecN/SMC N-terminal" evidence="11">
    <location>
        <begin position="1"/>
        <end position="351"/>
    </location>
</feature>
<dbReference type="NCBIfam" id="TIGR00611">
    <property type="entry name" value="recf"/>
    <property type="match status" value="1"/>
</dbReference>
<evidence type="ECO:0000256" key="3">
    <source>
        <dbReference type="ARBA" id="ARBA00020170"/>
    </source>
</evidence>
<dbReference type="Proteomes" id="UP001562065">
    <property type="component" value="Unassembled WGS sequence"/>
</dbReference>
<keyword evidence="13" id="KW-1185">Reference proteome</keyword>
<evidence type="ECO:0000256" key="5">
    <source>
        <dbReference type="ARBA" id="ARBA00022705"/>
    </source>
</evidence>
<evidence type="ECO:0000256" key="7">
    <source>
        <dbReference type="ARBA" id="ARBA00022840"/>
    </source>
</evidence>
<dbReference type="InterPro" id="IPR042174">
    <property type="entry name" value="RecF_2"/>
</dbReference>
<evidence type="ECO:0000256" key="6">
    <source>
        <dbReference type="ARBA" id="ARBA00022741"/>
    </source>
</evidence>
<keyword evidence="9 10" id="KW-0234">DNA repair</keyword>
<keyword evidence="9 10" id="KW-0742">SOS response</keyword>
<gene>
    <name evidence="9 12" type="primary">recF</name>
    <name evidence="12" type="ORF">AB5I84_00525</name>
</gene>
<name>A0ABV4ADX1_9GAMM</name>
<dbReference type="Pfam" id="PF02463">
    <property type="entry name" value="SMC_N"/>
    <property type="match status" value="1"/>
</dbReference>
<keyword evidence="6 9" id="KW-0547">Nucleotide-binding</keyword>
<dbReference type="InterPro" id="IPR001238">
    <property type="entry name" value="DNA-binding_RecF"/>
</dbReference>
<dbReference type="InterPro" id="IPR018078">
    <property type="entry name" value="DNA-binding_RecF_CS"/>
</dbReference>
<sequence length="367" mass="41184">MLHRLDLHHFRIYRDTQWCPGPGVNVVLGDNGSGKSSLLEAIYLIGTGRSFRTARLPRLVQDGQEEATLFAEIGGASVSLDGMRHSVGMARSRTGFTALRLDGAPVRGLSELAQLLPVQVFHPGTVEMLEGGAGERRRFLDWGLFHVEQSFLPLWRQFSQALQQRNRLLRAGGSERELKPWTQQVAAFSVSIDRLRRDYLERLQPRLEATLAGLGQLPEIRLALFSGWAEKDADALEQLLFQDLERERQMGHTTRGAHRADLRFTCDGVPVRDVLSRGQLKTLSYALLISQLSLMVQDYGRHCVLLVDDLCSELDTAHSRAILTVLASLNQQMIITALQREQLSHLEDIVQSAKMFHVEHGRISALP</sequence>
<dbReference type="EMBL" id="JBGCUO010000001">
    <property type="protein sequence ID" value="MEY1660627.1"/>
    <property type="molecule type" value="Genomic_DNA"/>
</dbReference>